<dbReference type="PROSITE" id="PS50176">
    <property type="entry name" value="ARM_REPEAT"/>
    <property type="match status" value="1"/>
</dbReference>
<proteinExistence type="predicted"/>
<evidence type="ECO:0000313" key="4">
    <source>
        <dbReference type="Proteomes" id="UP000054408"/>
    </source>
</evidence>
<dbReference type="Proteomes" id="UP000054408">
    <property type="component" value="Unassembled WGS sequence"/>
</dbReference>
<dbReference type="PANTHER" id="PTHR46464:SF2">
    <property type="entry name" value="ANKYRIN AND ARMADILLO REPEAT-CONTAINING PROTEIN"/>
    <property type="match status" value="1"/>
</dbReference>
<evidence type="ECO:0000256" key="2">
    <source>
        <dbReference type="SAM" id="MobiDB-lite"/>
    </source>
</evidence>
<feature type="compositionally biased region" description="Low complexity" evidence="2">
    <location>
        <begin position="211"/>
        <end position="225"/>
    </location>
</feature>
<dbReference type="InterPro" id="IPR043379">
    <property type="entry name" value="ANKAR"/>
</dbReference>
<gene>
    <name evidence="3" type="ORF">AMSG_07158</name>
</gene>
<feature type="repeat" description="ARM" evidence="1">
    <location>
        <begin position="549"/>
        <end position="578"/>
    </location>
</feature>
<dbReference type="InterPro" id="IPR000225">
    <property type="entry name" value="Armadillo"/>
</dbReference>
<dbReference type="GeneID" id="25566146"/>
<evidence type="ECO:0000313" key="3">
    <source>
        <dbReference type="EMBL" id="KNC50916.1"/>
    </source>
</evidence>
<feature type="region of interest" description="Disordered" evidence="2">
    <location>
        <begin position="186"/>
        <end position="230"/>
    </location>
</feature>
<feature type="region of interest" description="Disordered" evidence="2">
    <location>
        <begin position="135"/>
        <end position="164"/>
    </location>
</feature>
<feature type="region of interest" description="Disordered" evidence="2">
    <location>
        <begin position="57"/>
        <end position="90"/>
    </location>
</feature>
<name>A0A0L0DFH8_THETB</name>
<dbReference type="RefSeq" id="XP_013756616.1">
    <property type="nucleotide sequence ID" value="XM_013901162.1"/>
</dbReference>
<dbReference type="AlphaFoldDB" id="A0A0L0DFH8"/>
<dbReference type="Gene3D" id="1.25.10.10">
    <property type="entry name" value="Leucine-rich Repeat Variant"/>
    <property type="match status" value="2"/>
</dbReference>
<dbReference type="EMBL" id="GL349463">
    <property type="protein sequence ID" value="KNC50916.1"/>
    <property type="molecule type" value="Genomic_DNA"/>
</dbReference>
<protein>
    <submittedName>
        <fullName evidence="3">Uncharacterized protein</fullName>
    </submittedName>
</protein>
<organism evidence="3 4">
    <name type="scientific">Thecamonas trahens ATCC 50062</name>
    <dbReference type="NCBI Taxonomy" id="461836"/>
    <lineage>
        <taxon>Eukaryota</taxon>
        <taxon>Apusozoa</taxon>
        <taxon>Apusomonadida</taxon>
        <taxon>Apusomonadidae</taxon>
        <taxon>Thecamonas</taxon>
    </lineage>
</organism>
<sequence length="758" mass="79924">MAGGLFAAAAAEALATINSDALQQTARLRPTPPPVEQDAALADDALVLVELVEPEPARRSRTRAGLRARTRSRGGRPSSAAAGRDRSAHASWRLAAGKSVTVSAAAPGSATLASSQRWGSGFMVRAYTPVVRHGGGAWARSRTPQHRPHSQARPSTAHGDPRFRPITSIRRQSSHSQAAPGVYIASTPMSLSRPPRPPSAPIQGSDRVSVSAAPLAAASPRPTSAGPRARRSLRVAAPDHVRQAIIGAIRMLTNSNSASRIKVCTDLRQLLDSLESVEERAAMAEIFAIEFSGVPLLVQLLNAVVDNERFNYLPSSIAARLEASHRRNARAFGLPREDRADSMLSVRAAEIVPITQLLLVLVVASTEAAAALAECNGLDAPVALLEAKGSRQLERVLRFLAQLLRSPSDGALAILRCAFVDAGGLACLMQLLASLTTARDRTRLLVFAALRGALAACPQAMDAFLEAHGPMRVLAHMSGSSMGVKAAAANTLGFACMEDARVRAALAAASGVPAFVALVKARQSPAAFSALAEICSGSSVNVQAAAAAGALQVLVRTLRRPSRATAVHVAAVNTLMALVDGQPQLADAAGETTLIRDMINMLDRDDLVESVGAALVILAREHVNNAARLEHYVPLLVTYLEVARGAARQAAAAADILAAMATRAPFQRTMMHEALLRVVGWLHLATTSKLDEEHGLQIAASMLFCLEAATRDAPRNVELVREMEATVLLDSACDVVARVDDVDASLETVVACLRERLA</sequence>
<dbReference type="SUPFAM" id="SSF48371">
    <property type="entry name" value="ARM repeat"/>
    <property type="match status" value="1"/>
</dbReference>
<dbReference type="PANTHER" id="PTHR46464">
    <property type="entry name" value="ANK_REP_REGION DOMAIN-CONTAINING PROTEIN"/>
    <property type="match status" value="1"/>
</dbReference>
<dbReference type="InterPro" id="IPR011989">
    <property type="entry name" value="ARM-like"/>
</dbReference>
<evidence type="ECO:0000256" key="1">
    <source>
        <dbReference type="PROSITE-ProRule" id="PRU00259"/>
    </source>
</evidence>
<accession>A0A0L0DFH8</accession>
<feature type="compositionally biased region" description="Basic residues" evidence="2">
    <location>
        <begin position="59"/>
        <end position="74"/>
    </location>
</feature>
<reference evidence="3 4" key="1">
    <citation type="submission" date="2010-05" db="EMBL/GenBank/DDBJ databases">
        <title>The Genome Sequence of Thecamonas trahens ATCC 50062.</title>
        <authorList>
            <consortium name="The Broad Institute Genome Sequencing Platform"/>
            <person name="Russ C."/>
            <person name="Cuomo C."/>
            <person name="Shea T."/>
            <person name="Young S.K."/>
            <person name="Zeng Q."/>
            <person name="Koehrsen M."/>
            <person name="Haas B."/>
            <person name="Borodovsky M."/>
            <person name="Guigo R."/>
            <person name="Alvarado L."/>
            <person name="Berlin A."/>
            <person name="Bochicchio J."/>
            <person name="Borenstein D."/>
            <person name="Chapman S."/>
            <person name="Chen Z."/>
            <person name="Freedman E."/>
            <person name="Gellesch M."/>
            <person name="Goldberg J."/>
            <person name="Griggs A."/>
            <person name="Gujja S."/>
            <person name="Heilman E."/>
            <person name="Heiman D."/>
            <person name="Hepburn T."/>
            <person name="Howarth C."/>
            <person name="Jen D."/>
            <person name="Larson L."/>
            <person name="Mehta T."/>
            <person name="Park D."/>
            <person name="Pearson M."/>
            <person name="Roberts A."/>
            <person name="Saif S."/>
            <person name="Shenoy N."/>
            <person name="Sisk P."/>
            <person name="Stolte C."/>
            <person name="Sykes S."/>
            <person name="Thomson T."/>
            <person name="Walk T."/>
            <person name="White J."/>
            <person name="Yandava C."/>
            <person name="Burger G."/>
            <person name="Gray M.W."/>
            <person name="Holland P.W.H."/>
            <person name="King N."/>
            <person name="Lang F.B.F."/>
            <person name="Roger A.J."/>
            <person name="Ruiz-Trillo I."/>
            <person name="Lander E."/>
            <person name="Nusbaum C."/>
        </authorList>
    </citation>
    <scope>NUCLEOTIDE SEQUENCE [LARGE SCALE GENOMIC DNA]</scope>
    <source>
        <strain evidence="3 4">ATCC 50062</strain>
    </source>
</reference>
<dbReference type="InterPro" id="IPR016024">
    <property type="entry name" value="ARM-type_fold"/>
</dbReference>
<keyword evidence="4" id="KW-1185">Reference proteome</keyword>